<dbReference type="AlphaFoldDB" id="A0A4Z2G2H2"/>
<protein>
    <submittedName>
        <fullName evidence="1">Uncharacterized protein</fullName>
    </submittedName>
</protein>
<keyword evidence="2" id="KW-1185">Reference proteome</keyword>
<dbReference type="EMBL" id="SRLO01000750">
    <property type="protein sequence ID" value="TNN47275.1"/>
    <property type="molecule type" value="Genomic_DNA"/>
</dbReference>
<sequence>MEVERNGGERGESFDVAELLLQVQLDPVVEADDGPAASRLADEHVFESRGVGPEFKPDPVQLLLELRVVLGGELLLHQVFMSQLTTDHTFYIWSHAANDSMDRHP</sequence>
<proteinExistence type="predicted"/>
<dbReference type="Proteomes" id="UP000314294">
    <property type="component" value="Unassembled WGS sequence"/>
</dbReference>
<evidence type="ECO:0000313" key="2">
    <source>
        <dbReference type="Proteomes" id="UP000314294"/>
    </source>
</evidence>
<reference evidence="1 2" key="1">
    <citation type="submission" date="2019-03" db="EMBL/GenBank/DDBJ databases">
        <title>First draft genome of Liparis tanakae, snailfish: a comprehensive survey of snailfish specific genes.</title>
        <authorList>
            <person name="Kim W."/>
            <person name="Song I."/>
            <person name="Jeong J.-H."/>
            <person name="Kim D."/>
            <person name="Kim S."/>
            <person name="Ryu S."/>
            <person name="Song J.Y."/>
            <person name="Lee S.K."/>
        </authorList>
    </citation>
    <scope>NUCLEOTIDE SEQUENCE [LARGE SCALE GENOMIC DNA]</scope>
    <source>
        <tissue evidence="1">Muscle</tissue>
    </source>
</reference>
<gene>
    <name evidence="1" type="ORF">EYF80_042541</name>
</gene>
<comment type="caution">
    <text evidence="1">The sequence shown here is derived from an EMBL/GenBank/DDBJ whole genome shotgun (WGS) entry which is preliminary data.</text>
</comment>
<name>A0A4Z2G2H2_9TELE</name>
<organism evidence="1 2">
    <name type="scientific">Liparis tanakae</name>
    <name type="common">Tanaka's snailfish</name>
    <dbReference type="NCBI Taxonomy" id="230148"/>
    <lineage>
        <taxon>Eukaryota</taxon>
        <taxon>Metazoa</taxon>
        <taxon>Chordata</taxon>
        <taxon>Craniata</taxon>
        <taxon>Vertebrata</taxon>
        <taxon>Euteleostomi</taxon>
        <taxon>Actinopterygii</taxon>
        <taxon>Neopterygii</taxon>
        <taxon>Teleostei</taxon>
        <taxon>Neoteleostei</taxon>
        <taxon>Acanthomorphata</taxon>
        <taxon>Eupercaria</taxon>
        <taxon>Perciformes</taxon>
        <taxon>Cottioidei</taxon>
        <taxon>Cottales</taxon>
        <taxon>Liparidae</taxon>
        <taxon>Liparis</taxon>
    </lineage>
</organism>
<evidence type="ECO:0000313" key="1">
    <source>
        <dbReference type="EMBL" id="TNN47275.1"/>
    </source>
</evidence>
<accession>A0A4Z2G2H2</accession>